<dbReference type="Proteomes" id="UP000091857">
    <property type="component" value="Chromosome 10"/>
</dbReference>
<sequence length="986" mass="110703">MADIVLSPVLQVIFDRLASPILQVLGDRWDLKDNFQNLQQALLMAQAVLEEAEDQHVTNKAVQTWLLKLKAAAYDAEDLLDKLAAHLKKSEAQEAHFSSFFDAKKIVFDADEGNMIAASQFDERETGCFVIESEIYGRNKDKEEIVKLLLSREETNKGNLSFIPIIGMGGLGKTTLAQLAYYDDEVTQHFDVKLWVFVSDAFDVRIIKEAIESATMEKCENLAVNVLQSKLWALLHKKRYLVVLDDVWNEDQKAWDKLKPVFVGGMDGSKIVITTRNQKVALVTSFPTYPYYLKELDEDDCWKLFKHRAFPRGEEIGLIRSDGTRKPLEDIGEEYFQDLIWKSFFHDSGDFDNGDKSGYRMHHIIHDLAQSVAGHDSIVLEKGLPSCSLTQIRHAAVVCDSKNPEIHQALCKAKRLRTLILSPGGDTTEFPDQLFATSTFLRVLDMSASGLHYLVHSIGNCLCLRYLDLSYTPIRFLPYGTVEQLPFLQTLNLCGCINLKELPIIAKMMSLRHLDITGCESLTAMSPSFDALYKNYGRSFSRAAQHEKFFNSTFEPGFSSQLHILPTIVVGGFLDLMFLGRLNLQGELKIIHLENVNTSNDTENANLMEKDNLDSLGLYWGEKHDISILNPVQEDSKPPFLKREQHHSTGSSEQHQSDANAAEEVAKGLQPHQNLKMLVVKGYPGNRFPHWMLPNLTKVDLRDCPNCNYLPVLGNLLFLKTLILHGMPSLVHIGTEFYGEASGQLFPSLEELVLSDFLNLQEWLDPDGKDAFPKLSKLIVKKCPKLISMPLLASLEHLEIRKCSAVLFNSIKSASSLTVLAIEDVAEFSPSSEGIFVNNPLLSSLEIIACPGLCFLPSELGNLNALKSLKIHRCEELSSFQQGFQHFKALESLEICHCHCISIPEGIGSISSLRSLCIDNCDNLTSLPLSLKNLTCLEHLTIMNCRNLVSLPEDMHRLSALQSLTILSCSQVLSLPEELQHITTMH</sequence>
<protein>
    <submittedName>
        <fullName evidence="1">Uncharacterized protein</fullName>
    </submittedName>
</protein>
<name>A0ACB7GZF7_MANES</name>
<dbReference type="EMBL" id="CM004396">
    <property type="protein sequence ID" value="KAG8645778.1"/>
    <property type="molecule type" value="Genomic_DNA"/>
</dbReference>
<keyword evidence="2" id="KW-1185">Reference proteome</keyword>
<reference evidence="2" key="1">
    <citation type="journal article" date="2016" name="Nat. Biotechnol.">
        <title>Sequencing wild and cultivated cassava and related species reveals extensive interspecific hybridization and genetic diversity.</title>
        <authorList>
            <person name="Bredeson J.V."/>
            <person name="Lyons J.B."/>
            <person name="Prochnik S.E."/>
            <person name="Wu G.A."/>
            <person name="Ha C.M."/>
            <person name="Edsinger-Gonzales E."/>
            <person name="Grimwood J."/>
            <person name="Schmutz J."/>
            <person name="Rabbi I.Y."/>
            <person name="Egesi C."/>
            <person name="Nauluvula P."/>
            <person name="Lebot V."/>
            <person name="Ndunguru J."/>
            <person name="Mkamilo G."/>
            <person name="Bart R.S."/>
            <person name="Setter T.L."/>
            <person name="Gleadow R.M."/>
            <person name="Kulakow P."/>
            <person name="Ferguson M.E."/>
            <person name="Rounsley S."/>
            <person name="Rokhsar D.S."/>
        </authorList>
    </citation>
    <scope>NUCLEOTIDE SEQUENCE [LARGE SCALE GENOMIC DNA]</scope>
    <source>
        <strain evidence="2">cv. AM560-2</strain>
    </source>
</reference>
<proteinExistence type="predicted"/>
<comment type="caution">
    <text evidence="1">The sequence shown here is derived from an EMBL/GenBank/DDBJ whole genome shotgun (WGS) entry which is preliminary data.</text>
</comment>
<organism evidence="1 2">
    <name type="scientific">Manihot esculenta</name>
    <name type="common">Cassava</name>
    <name type="synonym">Jatropha manihot</name>
    <dbReference type="NCBI Taxonomy" id="3983"/>
    <lineage>
        <taxon>Eukaryota</taxon>
        <taxon>Viridiplantae</taxon>
        <taxon>Streptophyta</taxon>
        <taxon>Embryophyta</taxon>
        <taxon>Tracheophyta</taxon>
        <taxon>Spermatophyta</taxon>
        <taxon>Magnoliopsida</taxon>
        <taxon>eudicotyledons</taxon>
        <taxon>Gunneridae</taxon>
        <taxon>Pentapetalae</taxon>
        <taxon>rosids</taxon>
        <taxon>fabids</taxon>
        <taxon>Malpighiales</taxon>
        <taxon>Euphorbiaceae</taxon>
        <taxon>Crotonoideae</taxon>
        <taxon>Manihoteae</taxon>
        <taxon>Manihot</taxon>
    </lineage>
</organism>
<evidence type="ECO:0000313" key="2">
    <source>
        <dbReference type="Proteomes" id="UP000091857"/>
    </source>
</evidence>
<evidence type="ECO:0000313" key="1">
    <source>
        <dbReference type="EMBL" id="KAG8645778.1"/>
    </source>
</evidence>
<accession>A0ACB7GZF7</accession>
<gene>
    <name evidence="1" type="ORF">MANES_10G091600v8</name>
</gene>